<evidence type="ECO:0000256" key="9">
    <source>
        <dbReference type="ARBA" id="ARBA00023163"/>
    </source>
</evidence>
<keyword evidence="7" id="KW-0472">Membrane</keyword>
<dbReference type="InterPro" id="IPR003441">
    <property type="entry name" value="NAC-dom"/>
</dbReference>
<evidence type="ECO:0000256" key="4">
    <source>
        <dbReference type="ARBA" id="ARBA00022989"/>
    </source>
</evidence>
<dbReference type="GO" id="GO:0016020">
    <property type="term" value="C:membrane"/>
    <property type="evidence" value="ECO:0007669"/>
    <property type="project" value="UniProtKB-SubCell"/>
</dbReference>
<comment type="caution">
    <text evidence="12">The sequence shown here is derived from an EMBL/GenBank/DDBJ whole genome shotgun (WGS) entry which is preliminary data.</text>
</comment>
<evidence type="ECO:0000256" key="7">
    <source>
        <dbReference type="ARBA" id="ARBA00023136"/>
    </source>
</evidence>
<gene>
    <name evidence="12" type="ORF">KIW84_045599</name>
</gene>
<keyword evidence="13" id="KW-1185">Reference proteome</keyword>
<dbReference type="GO" id="GO:0006355">
    <property type="term" value="P:regulation of DNA-templated transcription"/>
    <property type="evidence" value="ECO:0007669"/>
    <property type="project" value="InterPro"/>
</dbReference>
<accession>A0A9D4XNM4</accession>
<evidence type="ECO:0000256" key="6">
    <source>
        <dbReference type="ARBA" id="ARBA00023125"/>
    </source>
</evidence>
<dbReference type="Pfam" id="PF02365">
    <property type="entry name" value="NAM"/>
    <property type="match status" value="1"/>
</dbReference>
<dbReference type="SUPFAM" id="SSF101941">
    <property type="entry name" value="NAC domain"/>
    <property type="match status" value="1"/>
</dbReference>
<keyword evidence="5" id="KW-0805">Transcription regulation</keyword>
<comment type="subcellular location">
    <subcellularLocation>
        <location evidence="2">Membrane</location>
        <topology evidence="2">Single-pass membrane protein</topology>
    </subcellularLocation>
    <subcellularLocation>
        <location evidence="1">Nucleus</location>
    </subcellularLocation>
</comment>
<evidence type="ECO:0000259" key="11">
    <source>
        <dbReference type="PROSITE" id="PS51005"/>
    </source>
</evidence>
<dbReference type="PANTHER" id="PTHR31744">
    <property type="entry name" value="PROTEIN CUP-SHAPED COTYLEDON 2-RELATED"/>
    <property type="match status" value="1"/>
</dbReference>
<dbReference type="PANTHER" id="PTHR31744:SF216">
    <property type="entry name" value="NAC TRANSCRIPTION FACTOR"/>
    <property type="match status" value="1"/>
</dbReference>
<keyword evidence="9" id="KW-0804">Transcription</keyword>
<evidence type="ECO:0000256" key="1">
    <source>
        <dbReference type="ARBA" id="ARBA00004123"/>
    </source>
</evidence>
<evidence type="ECO:0000256" key="10">
    <source>
        <dbReference type="ARBA" id="ARBA00023242"/>
    </source>
</evidence>
<evidence type="ECO:0000256" key="2">
    <source>
        <dbReference type="ARBA" id="ARBA00004167"/>
    </source>
</evidence>
<name>A0A9D4XNM4_PEA</name>
<dbReference type="Gene3D" id="2.170.150.80">
    <property type="entry name" value="NAC domain"/>
    <property type="match status" value="1"/>
</dbReference>
<evidence type="ECO:0000256" key="5">
    <source>
        <dbReference type="ARBA" id="ARBA00023015"/>
    </source>
</evidence>
<dbReference type="Gramene" id="Psat04G0559900-T1">
    <property type="protein sequence ID" value="KAI5422200.1"/>
    <property type="gene ID" value="KIW84_045599"/>
</dbReference>
<evidence type="ECO:0000256" key="3">
    <source>
        <dbReference type="ARBA" id="ARBA00022692"/>
    </source>
</evidence>
<sequence length="407" mass="46967">MTSCSFPIHSFVPVGFRFRPTDQELVNHYLTNKLLGNVSVVNNVIAEVDVCKFEPWELPGFSVIKSDDPEWFFLSPRDYKYANSKRFNRATKYGFWKATGNDRNVKIRGSDKVIGTKKTLVYYKGRVPGVKTNWVIHEYHAVNFEDVQRTFVLCRLMKKAEKNPEEEADIMICDEGEPSRHISSDYYENQVVEGIPDVISDPLSEMNMESIFQEPHQTGRYFPFSTRQTSISENEREVSVSNFRFPDAYFGNENIDYQSPFETIEEEDKFVNSMLIDREFVTSEKRRQTFVNGSIEPESLRMVYYKNSDADVEVVSAAPLRNFLDTSTMYLEHPSSGEYVRTHVLSFNNDERDEHESTYCDDFGGVEASSCDSTAGKPLEMSCVEISSSYSTPRRDKNQYHPSPCHK</sequence>
<dbReference type="EMBL" id="JAMSHJ010000004">
    <property type="protein sequence ID" value="KAI5422200.1"/>
    <property type="molecule type" value="Genomic_DNA"/>
</dbReference>
<keyword evidence="6" id="KW-0238">DNA-binding</keyword>
<keyword evidence="3" id="KW-0812">Transmembrane</keyword>
<organism evidence="12 13">
    <name type="scientific">Pisum sativum</name>
    <name type="common">Garden pea</name>
    <name type="synonym">Lathyrus oleraceus</name>
    <dbReference type="NCBI Taxonomy" id="3888"/>
    <lineage>
        <taxon>Eukaryota</taxon>
        <taxon>Viridiplantae</taxon>
        <taxon>Streptophyta</taxon>
        <taxon>Embryophyta</taxon>
        <taxon>Tracheophyta</taxon>
        <taxon>Spermatophyta</taxon>
        <taxon>Magnoliopsida</taxon>
        <taxon>eudicotyledons</taxon>
        <taxon>Gunneridae</taxon>
        <taxon>Pentapetalae</taxon>
        <taxon>rosids</taxon>
        <taxon>fabids</taxon>
        <taxon>Fabales</taxon>
        <taxon>Fabaceae</taxon>
        <taxon>Papilionoideae</taxon>
        <taxon>50 kb inversion clade</taxon>
        <taxon>NPAAA clade</taxon>
        <taxon>Hologalegina</taxon>
        <taxon>IRL clade</taxon>
        <taxon>Fabeae</taxon>
        <taxon>Lathyrus</taxon>
    </lineage>
</organism>
<evidence type="ECO:0000313" key="13">
    <source>
        <dbReference type="Proteomes" id="UP001058974"/>
    </source>
</evidence>
<feature type="domain" description="NAC" evidence="11">
    <location>
        <begin position="12"/>
        <end position="159"/>
    </location>
</feature>
<protein>
    <recommendedName>
        <fullName evidence="11">NAC domain-containing protein</fullName>
    </recommendedName>
</protein>
<keyword evidence="8" id="KW-0010">Activator</keyword>
<dbReference type="OrthoDB" id="737278at2759"/>
<dbReference type="AlphaFoldDB" id="A0A9D4XNM4"/>
<dbReference type="GO" id="GO:0000976">
    <property type="term" value="F:transcription cis-regulatory region binding"/>
    <property type="evidence" value="ECO:0007669"/>
    <property type="project" value="UniProtKB-ARBA"/>
</dbReference>
<evidence type="ECO:0000256" key="8">
    <source>
        <dbReference type="ARBA" id="ARBA00023159"/>
    </source>
</evidence>
<keyword evidence="4" id="KW-1133">Transmembrane helix</keyword>
<proteinExistence type="predicted"/>
<keyword evidence="10" id="KW-0539">Nucleus</keyword>
<evidence type="ECO:0000313" key="12">
    <source>
        <dbReference type="EMBL" id="KAI5422200.1"/>
    </source>
</evidence>
<dbReference type="PROSITE" id="PS51005">
    <property type="entry name" value="NAC"/>
    <property type="match status" value="1"/>
</dbReference>
<dbReference type="Proteomes" id="UP001058974">
    <property type="component" value="Chromosome 4"/>
</dbReference>
<dbReference type="GO" id="GO:0005634">
    <property type="term" value="C:nucleus"/>
    <property type="evidence" value="ECO:0007669"/>
    <property type="project" value="UniProtKB-SubCell"/>
</dbReference>
<reference evidence="12 13" key="1">
    <citation type="journal article" date="2022" name="Nat. Genet.">
        <title>Improved pea reference genome and pan-genome highlight genomic features and evolutionary characteristics.</title>
        <authorList>
            <person name="Yang T."/>
            <person name="Liu R."/>
            <person name="Luo Y."/>
            <person name="Hu S."/>
            <person name="Wang D."/>
            <person name="Wang C."/>
            <person name="Pandey M.K."/>
            <person name="Ge S."/>
            <person name="Xu Q."/>
            <person name="Li N."/>
            <person name="Li G."/>
            <person name="Huang Y."/>
            <person name="Saxena R.K."/>
            <person name="Ji Y."/>
            <person name="Li M."/>
            <person name="Yan X."/>
            <person name="He Y."/>
            <person name="Liu Y."/>
            <person name="Wang X."/>
            <person name="Xiang C."/>
            <person name="Varshney R.K."/>
            <person name="Ding H."/>
            <person name="Gao S."/>
            <person name="Zong X."/>
        </authorList>
    </citation>
    <scope>NUCLEOTIDE SEQUENCE [LARGE SCALE GENOMIC DNA]</scope>
    <source>
        <strain evidence="12 13">cv. Zhongwan 6</strain>
    </source>
</reference>
<dbReference type="InterPro" id="IPR036093">
    <property type="entry name" value="NAC_dom_sf"/>
</dbReference>